<dbReference type="Proteomes" id="UP000185904">
    <property type="component" value="Unassembled WGS sequence"/>
</dbReference>
<feature type="region of interest" description="Disordered" evidence="6">
    <location>
        <begin position="1"/>
        <end position="39"/>
    </location>
</feature>
<evidence type="ECO:0000256" key="4">
    <source>
        <dbReference type="ARBA" id="ARBA00022989"/>
    </source>
</evidence>
<gene>
    <name evidence="9" type="ORF">AYO20_04126</name>
</gene>
<reference evidence="9 10" key="1">
    <citation type="submission" date="2016-03" db="EMBL/GenBank/DDBJ databases">
        <title>The draft genome sequence of Fonsecaea nubica causative agent of cutaneous subcutaneous infection in human host.</title>
        <authorList>
            <person name="Costa F."/>
            <person name="Sybren D.H."/>
            <person name="Raittz R.T."/>
            <person name="Weiss V.A."/>
            <person name="Leao A.C."/>
            <person name="Gomes R."/>
            <person name="De Souza E.M."/>
            <person name="Pedrosa F.O."/>
            <person name="Steffens M.B."/>
            <person name="Bombassaro A."/>
            <person name="Tadra-Sfeir M.Z."/>
            <person name="Moreno L.F."/>
            <person name="Najafzadeh M.J."/>
            <person name="Felipe M.S."/>
            <person name="Teixeira M."/>
            <person name="Sun J."/>
            <person name="Xi L."/>
            <person name="Castro M.A."/>
            <person name="Vicente V.A."/>
        </authorList>
    </citation>
    <scope>NUCLEOTIDE SEQUENCE [LARGE SCALE GENOMIC DNA]</scope>
    <source>
        <strain evidence="9 10">CBS 269.64</strain>
    </source>
</reference>
<feature type="transmembrane region" description="Helical" evidence="7">
    <location>
        <begin position="92"/>
        <end position="114"/>
    </location>
</feature>
<dbReference type="EMBL" id="LVCJ01000021">
    <property type="protein sequence ID" value="OAL36510.1"/>
    <property type="molecule type" value="Genomic_DNA"/>
</dbReference>
<dbReference type="PANTHER" id="PTHR43791">
    <property type="entry name" value="PERMEASE-RELATED"/>
    <property type="match status" value="1"/>
</dbReference>
<evidence type="ECO:0000259" key="8">
    <source>
        <dbReference type="PROSITE" id="PS50850"/>
    </source>
</evidence>
<dbReference type="InterPro" id="IPR020846">
    <property type="entry name" value="MFS_dom"/>
</dbReference>
<keyword evidence="10" id="KW-1185">Reference proteome</keyword>
<dbReference type="AlphaFoldDB" id="A0A178D2U6"/>
<evidence type="ECO:0000256" key="2">
    <source>
        <dbReference type="ARBA" id="ARBA00022448"/>
    </source>
</evidence>
<dbReference type="Gene3D" id="1.20.1250.20">
    <property type="entry name" value="MFS general substrate transporter like domains"/>
    <property type="match status" value="2"/>
</dbReference>
<name>A0A178D2U6_9EURO</name>
<organism evidence="9 10">
    <name type="scientific">Fonsecaea nubica</name>
    <dbReference type="NCBI Taxonomy" id="856822"/>
    <lineage>
        <taxon>Eukaryota</taxon>
        <taxon>Fungi</taxon>
        <taxon>Dikarya</taxon>
        <taxon>Ascomycota</taxon>
        <taxon>Pezizomycotina</taxon>
        <taxon>Eurotiomycetes</taxon>
        <taxon>Chaetothyriomycetidae</taxon>
        <taxon>Chaetothyriales</taxon>
        <taxon>Herpotrichiellaceae</taxon>
        <taxon>Fonsecaea</taxon>
    </lineage>
</organism>
<keyword evidence="4 7" id="KW-1133">Transmembrane helix</keyword>
<dbReference type="PANTHER" id="PTHR43791:SF47">
    <property type="entry name" value="MAJOR FACILITATOR SUPERFAMILY (MFS) PROFILE DOMAIN-CONTAINING PROTEIN-RELATED"/>
    <property type="match status" value="1"/>
</dbReference>
<keyword evidence="5 7" id="KW-0472">Membrane</keyword>
<dbReference type="RefSeq" id="XP_022501522.1">
    <property type="nucleotide sequence ID" value="XM_022642425.1"/>
</dbReference>
<dbReference type="SUPFAM" id="SSF103473">
    <property type="entry name" value="MFS general substrate transporter"/>
    <property type="match status" value="1"/>
</dbReference>
<dbReference type="Pfam" id="PF07690">
    <property type="entry name" value="MFS_1"/>
    <property type="match status" value="1"/>
</dbReference>
<accession>A0A178D2U6</accession>
<dbReference type="InterPro" id="IPR036259">
    <property type="entry name" value="MFS_trans_sf"/>
</dbReference>
<keyword evidence="2" id="KW-0813">Transport</keyword>
<evidence type="ECO:0000313" key="10">
    <source>
        <dbReference type="Proteomes" id="UP000185904"/>
    </source>
</evidence>
<comment type="caution">
    <text evidence="9">The sequence shown here is derived from an EMBL/GenBank/DDBJ whole genome shotgun (WGS) entry which is preliminary data.</text>
</comment>
<feature type="transmembrane region" description="Helical" evidence="7">
    <location>
        <begin position="215"/>
        <end position="239"/>
    </location>
</feature>
<dbReference type="GO" id="GO:0022857">
    <property type="term" value="F:transmembrane transporter activity"/>
    <property type="evidence" value="ECO:0007669"/>
    <property type="project" value="InterPro"/>
</dbReference>
<evidence type="ECO:0000256" key="1">
    <source>
        <dbReference type="ARBA" id="ARBA00004141"/>
    </source>
</evidence>
<feature type="transmembrane region" description="Helical" evidence="7">
    <location>
        <begin position="184"/>
        <end position="203"/>
    </location>
</feature>
<feature type="compositionally biased region" description="Basic and acidic residues" evidence="6">
    <location>
        <begin position="9"/>
        <end position="19"/>
    </location>
</feature>
<feature type="transmembrane region" description="Helical" evidence="7">
    <location>
        <begin position="353"/>
        <end position="373"/>
    </location>
</feature>
<dbReference type="FunFam" id="1.20.1250.20:FF:000013">
    <property type="entry name" value="MFS general substrate transporter"/>
    <property type="match status" value="1"/>
</dbReference>
<feature type="transmembrane region" description="Helical" evidence="7">
    <location>
        <begin position="410"/>
        <end position="431"/>
    </location>
</feature>
<evidence type="ECO:0000256" key="3">
    <source>
        <dbReference type="ARBA" id="ARBA00022692"/>
    </source>
</evidence>
<proteinExistence type="predicted"/>
<evidence type="ECO:0000313" key="9">
    <source>
        <dbReference type="EMBL" id="OAL36510.1"/>
    </source>
</evidence>
<feature type="transmembrane region" description="Helical" evidence="7">
    <location>
        <begin position="286"/>
        <end position="306"/>
    </location>
</feature>
<feature type="transmembrane region" description="Helical" evidence="7">
    <location>
        <begin position="54"/>
        <end position="72"/>
    </location>
</feature>
<dbReference type="OrthoDB" id="3639251at2759"/>
<evidence type="ECO:0000256" key="5">
    <source>
        <dbReference type="ARBA" id="ARBA00023136"/>
    </source>
</evidence>
<dbReference type="InterPro" id="IPR011701">
    <property type="entry name" value="MFS"/>
</dbReference>
<feature type="transmembrane region" description="Helical" evidence="7">
    <location>
        <begin position="379"/>
        <end position="398"/>
    </location>
</feature>
<feature type="transmembrane region" description="Helical" evidence="7">
    <location>
        <begin position="318"/>
        <end position="341"/>
    </location>
</feature>
<feature type="domain" description="Major facilitator superfamily (MFS) profile" evidence="8">
    <location>
        <begin position="54"/>
        <end position="469"/>
    </location>
</feature>
<dbReference type="GO" id="GO:0016020">
    <property type="term" value="C:membrane"/>
    <property type="evidence" value="ECO:0007669"/>
    <property type="project" value="UniProtKB-SubCell"/>
</dbReference>
<evidence type="ECO:0000256" key="7">
    <source>
        <dbReference type="SAM" id="Phobius"/>
    </source>
</evidence>
<comment type="subcellular location">
    <subcellularLocation>
        <location evidence="1">Membrane</location>
        <topology evidence="1">Multi-pass membrane protein</topology>
    </subcellularLocation>
</comment>
<sequence>MSLVSTKSRSVEHLEKEPMAESTIPDEESALPPSTPDWTPEEERALVQKLDWRVFPMLCVVFGLSLLDRTNISNAYIAGMAHDLELTVGTRYSISLLVFFIGGAPSQGICNLIIRKLGAQVWMSFLILSWGACVFGMGFVHRWETLTLCRTLLGVFESGLLPGAIFIIGSWYCQFETAGRTSMFYMASLIASAFGPVLAYALSLVRVGDGDYARGWRWIFIVEGIITIVCGVAAPWLLIDFPERATWLTPRQKYIAQARLQQDRASTEFIHPSFIEALRIARDWKLLVYSFQYFVAASCVYSLAYFKPIILNEGMGFSYVLAQVLGAPPYVFTIIASIMLARLSDKWRIRWPFLCSQALTAVVGMVLVLYTHIVGVQYFGMSLAIFGVQCIVPGTLAYSSSNTAEVRKKGVVSAIIVTAGAAGGVCGSTVFRSQDKPRYLPGMWTTIALLLSYACVTFALSMHLKRENRLADEGKRPCLENVEGFRYAP</sequence>
<feature type="transmembrane region" description="Helical" evidence="7">
    <location>
        <begin position="152"/>
        <end position="172"/>
    </location>
</feature>
<feature type="transmembrane region" description="Helical" evidence="7">
    <location>
        <begin position="121"/>
        <end position="140"/>
    </location>
</feature>
<dbReference type="PROSITE" id="PS50850">
    <property type="entry name" value="MFS"/>
    <property type="match status" value="1"/>
</dbReference>
<dbReference type="GeneID" id="34587547"/>
<evidence type="ECO:0000256" key="6">
    <source>
        <dbReference type="SAM" id="MobiDB-lite"/>
    </source>
</evidence>
<feature type="transmembrane region" description="Helical" evidence="7">
    <location>
        <begin position="443"/>
        <end position="460"/>
    </location>
</feature>
<dbReference type="FunFam" id="1.20.1250.20:FF:000018">
    <property type="entry name" value="MFS transporter permease"/>
    <property type="match status" value="1"/>
</dbReference>
<keyword evidence="3 7" id="KW-0812">Transmembrane</keyword>
<protein>
    <recommendedName>
        <fullName evidence="8">Major facilitator superfamily (MFS) profile domain-containing protein</fullName>
    </recommendedName>
</protein>